<feature type="compositionally biased region" description="Polar residues" evidence="1">
    <location>
        <begin position="150"/>
        <end position="165"/>
    </location>
</feature>
<reference evidence="2 3" key="1">
    <citation type="journal article" date="2019" name="Nat. Ecol. Evol.">
        <title>Megaphylogeny resolves global patterns of mushroom evolution.</title>
        <authorList>
            <person name="Varga T."/>
            <person name="Krizsan K."/>
            <person name="Foldi C."/>
            <person name="Dima B."/>
            <person name="Sanchez-Garcia M."/>
            <person name="Sanchez-Ramirez S."/>
            <person name="Szollosi G.J."/>
            <person name="Szarkandi J.G."/>
            <person name="Papp V."/>
            <person name="Albert L."/>
            <person name="Andreopoulos W."/>
            <person name="Angelini C."/>
            <person name="Antonin V."/>
            <person name="Barry K.W."/>
            <person name="Bougher N.L."/>
            <person name="Buchanan P."/>
            <person name="Buyck B."/>
            <person name="Bense V."/>
            <person name="Catcheside P."/>
            <person name="Chovatia M."/>
            <person name="Cooper J."/>
            <person name="Damon W."/>
            <person name="Desjardin D."/>
            <person name="Finy P."/>
            <person name="Geml J."/>
            <person name="Haridas S."/>
            <person name="Hughes K."/>
            <person name="Justo A."/>
            <person name="Karasinski D."/>
            <person name="Kautmanova I."/>
            <person name="Kiss B."/>
            <person name="Kocsube S."/>
            <person name="Kotiranta H."/>
            <person name="LaButti K.M."/>
            <person name="Lechner B.E."/>
            <person name="Liimatainen K."/>
            <person name="Lipzen A."/>
            <person name="Lukacs Z."/>
            <person name="Mihaltcheva S."/>
            <person name="Morgado L.N."/>
            <person name="Niskanen T."/>
            <person name="Noordeloos M.E."/>
            <person name="Ohm R.A."/>
            <person name="Ortiz-Santana B."/>
            <person name="Ovrebo C."/>
            <person name="Racz N."/>
            <person name="Riley R."/>
            <person name="Savchenko A."/>
            <person name="Shiryaev A."/>
            <person name="Soop K."/>
            <person name="Spirin V."/>
            <person name="Szebenyi C."/>
            <person name="Tomsovsky M."/>
            <person name="Tulloss R.E."/>
            <person name="Uehling J."/>
            <person name="Grigoriev I.V."/>
            <person name="Vagvolgyi C."/>
            <person name="Papp T."/>
            <person name="Martin F.M."/>
            <person name="Miettinen O."/>
            <person name="Hibbett D.S."/>
            <person name="Nagy L.G."/>
        </authorList>
    </citation>
    <scope>NUCLEOTIDE SEQUENCE [LARGE SCALE GENOMIC DNA]</scope>
    <source>
        <strain evidence="2 3">CBS 962.96</strain>
    </source>
</reference>
<keyword evidence="3" id="KW-1185">Reference proteome</keyword>
<evidence type="ECO:0000313" key="2">
    <source>
        <dbReference type="EMBL" id="THU99240.1"/>
    </source>
</evidence>
<dbReference type="EMBL" id="ML179122">
    <property type="protein sequence ID" value="THU99240.1"/>
    <property type="molecule type" value="Genomic_DNA"/>
</dbReference>
<evidence type="ECO:0000256" key="1">
    <source>
        <dbReference type="SAM" id="MobiDB-lite"/>
    </source>
</evidence>
<feature type="region of interest" description="Disordered" evidence="1">
    <location>
        <begin position="150"/>
        <end position="172"/>
    </location>
</feature>
<evidence type="ECO:0000313" key="3">
    <source>
        <dbReference type="Proteomes" id="UP000297245"/>
    </source>
</evidence>
<name>A0A4S8MAE6_DENBC</name>
<dbReference type="AlphaFoldDB" id="A0A4S8MAE6"/>
<dbReference type="Proteomes" id="UP000297245">
    <property type="component" value="Unassembled WGS sequence"/>
</dbReference>
<accession>A0A4S8MAE6</accession>
<feature type="region of interest" description="Disordered" evidence="1">
    <location>
        <begin position="73"/>
        <end position="98"/>
    </location>
</feature>
<organism evidence="2 3">
    <name type="scientific">Dendrothele bispora (strain CBS 962.96)</name>
    <dbReference type="NCBI Taxonomy" id="1314807"/>
    <lineage>
        <taxon>Eukaryota</taxon>
        <taxon>Fungi</taxon>
        <taxon>Dikarya</taxon>
        <taxon>Basidiomycota</taxon>
        <taxon>Agaricomycotina</taxon>
        <taxon>Agaricomycetes</taxon>
        <taxon>Agaricomycetidae</taxon>
        <taxon>Agaricales</taxon>
        <taxon>Agaricales incertae sedis</taxon>
        <taxon>Dendrothele</taxon>
    </lineage>
</organism>
<proteinExistence type="predicted"/>
<sequence length="172" mass="19643">MWTVVPMPKSRLILRSNLVDPPLPSMINVETMGSYEALLRPRLELTYNDVKADEKPNGENPKLELEWKLESSFETKRGRRTRQSERTVPFGVGAGLNIRQPNLVRQREGPGSMQTEQNRDPKFLPRQALVQHVCKHSMPQRRVTLMILKASTNARSKPQMDQSLDASKAPRS</sequence>
<protein>
    <submittedName>
        <fullName evidence="2">Uncharacterized protein</fullName>
    </submittedName>
</protein>
<gene>
    <name evidence="2" type="ORF">K435DRAFT_940181</name>
</gene>